<dbReference type="WBParaSite" id="RSKR_0000196000.1">
    <property type="protein sequence ID" value="RSKR_0000196000.1"/>
    <property type="gene ID" value="RSKR_0000196000"/>
</dbReference>
<sequence length="461" mass="51066">MNDNQILYRQLIQEDIPKGCAHLEESHISLNKIAAFCEANYLESVDKKQAFEETKRYAVQSLGSVAYHISNLAVSALHVLTLQNEKLEELSGSVASASLDMKMKKEKCGRLKIGSLSCPKRTQNDARQENVMQKTAPNYVRKAIDFNALDDVGHGTIIPEDRSRHLNNSTGVYGSSMMDGNMSRMTNMSTLGRGNSSASAVYASNADVHHKMSTLSRGTLRGGIIQNESHYRVPSIAPTPMVDDLRYSTLTKAQAMGMRQTYNQEKEAPPSLMNTIRQSQHQYNIGYMDDSNPYGEYGTLKARPAPQLASMQYGVIGGTNTSIMSGYSGAPSIKSTTMVNNCGVTNNHMKETFSHHDDEDDMMPAPPPLFINNIPSPTSQYSDTRSFEAYSSSSHQNSSVPDNYLERAIVLFDYDAEKPDELALRENSIVYILRKNEDGWFEGVMNGATGLFPGNYVKTIN</sequence>
<accession>A0AC35TL12</accession>
<dbReference type="Proteomes" id="UP000095286">
    <property type="component" value="Unplaced"/>
</dbReference>
<reference evidence="2" key="1">
    <citation type="submission" date="2016-11" db="UniProtKB">
        <authorList>
            <consortium name="WormBaseParasite"/>
        </authorList>
    </citation>
    <scope>IDENTIFICATION</scope>
    <source>
        <strain evidence="2">KR3021</strain>
    </source>
</reference>
<name>A0AC35TL12_9BILA</name>
<evidence type="ECO:0000313" key="1">
    <source>
        <dbReference type="Proteomes" id="UP000095286"/>
    </source>
</evidence>
<organism evidence="1 2">
    <name type="scientific">Rhabditophanes sp. KR3021</name>
    <dbReference type="NCBI Taxonomy" id="114890"/>
    <lineage>
        <taxon>Eukaryota</taxon>
        <taxon>Metazoa</taxon>
        <taxon>Ecdysozoa</taxon>
        <taxon>Nematoda</taxon>
        <taxon>Chromadorea</taxon>
        <taxon>Rhabditida</taxon>
        <taxon>Tylenchina</taxon>
        <taxon>Panagrolaimomorpha</taxon>
        <taxon>Strongyloidoidea</taxon>
        <taxon>Alloionematidae</taxon>
        <taxon>Rhabditophanes</taxon>
    </lineage>
</organism>
<proteinExistence type="predicted"/>
<evidence type="ECO:0000313" key="2">
    <source>
        <dbReference type="WBParaSite" id="RSKR_0000196000.1"/>
    </source>
</evidence>
<protein>
    <submittedName>
        <fullName evidence="2">SH3 domain-containing protein</fullName>
    </submittedName>
</protein>